<dbReference type="EMBL" id="BGPR01201265">
    <property type="protein sequence ID" value="GBN18545.1"/>
    <property type="molecule type" value="Genomic_DNA"/>
</dbReference>
<protein>
    <submittedName>
        <fullName evidence="2">Uncharacterized protein</fullName>
    </submittedName>
</protein>
<evidence type="ECO:0000256" key="1">
    <source>
        <dbReference type="SAM" id="SignalP"/>
    </source>
</evidence>
<evidence type="ECO:0000313" key="2">
    <source>
        <dbReference type="EMBL" id="GBN18545.1"/>
    </source>
</evidence>
<evidence type="ECO:0000313" key="3">
    <source>
        <dbReference type="Proteomes" id="UP000499080"/>
    </source>
</evidence>
<organism evidence="2 3">
    <name type="scientific">Araneus ventricosus</name>
    <name type="common">Orbweaver spider</name>
    <name type="synonym">Epeira ventricosa</name>
    <dbReference type="NCBI Taxonomy" id="182803"/>
    <lineage>
        <taxon>Eukaryota</taxon>
        <taxon>Metazoa</taxon>
        <taxon>Ecdysozoa</taxon>
        <taxon>Arthropoda</taxon>
        <taxon>Chelicerata</taxon>
        <taxon>Arachnida</taxon>
        <taxon>Araneae</taxon>
        <taxon>Araneomorphae</taxon>
        <taxon>Entelegynae</taxon>
        <taxon>Araneoidea</taxon>
        <taxon>Araneidae</taxon>
        <taxon>Araneus</taxon>
    </lineage>
</organism>
<name>A0A4Y2LUT4_ARAVE</name>
<accession>A0A4Y2LUT4</accession>
<comment type="caution">
    <text evidence="2">The sequence shown here is derived from an EMBL/GenBank/DDBJ whole genome shotgun (WGS) entry which is preliminary data.</text>
</comment>
<reference evidence="2 3" key="1">
    <citation type="journal article" date="2019" name="Sci. Rep.">
        <title>Orb-weaving spider Araneus ventricosus genome elucidates the spidroin gene catalogue.</title>
        <authorList>
            <person name="Kono N."/>
            <person name="Nakamura H."/>
            <person name="Ohtoshi R."/>
            <person name="Moran D.A.P."/>
            <person name="Shinohara A."/>
            <person name="Yoshida Y."/>
            <person name="Fujiwara M."/>
            <person name="Mori M."/>
            <person name="Tomita M."/>
            <person name="Arakawa K."/>
        </authorList>
    </citation>
    <scope>NUCLEOTIDE SEQUENCE [LARGE SCALE GENOMIC DNA]</scope>
</reference>
<dbReference type="AlphaFoldDB" id="A0A4Y2LUT4"/>
<dbReference type="Proteomes" id="UP000499080">
    <property type="component" value="Unassembled WGS sequence"/>
</dbReference>
<feature type="chain" id="PRO_5021434541" evidence="1">
    <location>
        <begin position="22"/>
        <end position="60"/>
    </location>
</feature>
<keyword evidence="3" id="KW-1185">Reference proteome</keyword>
<gene>
    <name evidence="2" type="ORF">AVEN_30445_1</name>
</gene>
<feature type="non-terminal residue" evidence="2">
    <location>
        <position position="1"/>
    </location>
</feature>
<proteinExistence type="predicted"/>
<sequence>TMQNFLCFTLIFLSAALSSQGGIPDNLNSFFLPAGVPAVANSEYPIRQHSEQVGSPSLLH</sequence>
<keyword evidence="1" id="KW-0732">Signal</keyword>
<feature type="signal peptide" evidence="1">
    <location>
        <begin position="1"/>
        <end position="21"/>
    </location>
</feature>